<comment type="similarity">
    <text evidence="1">Belongs to the DprA/Smf family.</text>
</comment>
<dbReference type="InterPro" id="IPR003488">
    <property type="entry name" value="DprA"/>
</dbReference>
<proteinExistence type="inferred from homology"/>
<dbReference type="KEGG" id="erl:AOC36_05785"/>
<feature type="domain" description="Smf/DprA SLOG" evidence="2">
    <location>
        <begin position="38"/>
        <end position="234"/>
    </location>
</feature>
<dbReference type="AlphaFoldDB" id="A0A0X8GZW8"/>
<protein>
    <submittedName>
        <fullName evidence="3">DNA processing protein DprA</fullName>
    </submittedName>
</protein>
<evidence type="ECO:0000259" key="2">
    <source>
        <dbReference type="Pfam" id="PF02481"/>
    </source>
</evidence>
<keyword evidence="4" id="KW-1185">Reference proteome</keyword>
<organism evidence="3 4">
    <name type="scientific">Erysipelothrix larvae</name>
    <dbReference type="NCBI Taxonomy" id="1514105"/>
    <lineage>
        <taxon>Bacteria</taxon>
        <taxon>Bacillati</taxon>
        <taxon>Bacillota</taxon>
        <taxon>Erysipelotrichia</taxon>
        <taxon>Erysipelotrichales</taxon>
        <taxon>Erysipelotrichaceae</taxon>
        <taxon>Erysipelothrix</taxon>
    </lineage>
</organism>
<dbReference type="STRING" id="1514105.AOC36_05785"/>
<name>A0A0X8GZW8_9FIRM</name>
<evidence type="ECO:0000313" key="3">
    <source>
        <dbReference type="EMBL" id="AMC93507.1"/>
    </source>
</evidence>
<gene>
    <name evidence="3" type="ORF">AOC36_05785</name>
</gene>
<sequence length="239" mass="26790">MRNYIKNVAIHAKGNYDLLARLLYEKACVPEYTCNDRYICYGEKMYPSCLYELKKPPFVLFYEGDISLLDKSMVGIVGSRLPNDYGISMTKKLVGHLKCHHVIVSGVAKGIDTIAHETAMSHNTIGVLGCGLDIVYPPQNHTLIQSIKKHQLLLSEYPQGTQPKKHHFPFRNRIIAALSSDIYVMAANVRSGTMTTVNEALALNRNVICLPYQFDDPYGKGCNQLIEEGAEILTPSHFL</sequence>
<dbReference type="RefSeq" id="WP_067632363.1">
    <property type="nucleotide sequence ID" value="NZ_CP013213.1"/>
</dbReference>
<dbReference type="InterPro" id="IPR057666">
    <property type="entry name" value="DrpA_SLOG"/>
</dbReference>
<dbReference type="OrthoDB" id="9785707at2"/>
<evidence type="ECO:0000313" key="4">
    <source>
        <dbReference type="Proteomes" id="UP000063781"/>
    </source>
</evidence>
<dbReference type="Proteomes" id="UP000063781">
    <property type="component" value="Chromosome"/>
</dbReference>
<dbReference type="SUPFAM" id="SSF102405">
    <property type="entry name" value="MCP/YpsA-like"/>
    <property type="match status" value="1"/>
</dbReference>
<dbReference type="NCBIfam" id="TIGR00732">
    <property type="entry name" value="dprA"/>
    <property type="match status" value="1"/>
</dbReference>
<evidence type="ECO:0000256" key="1">
    <source>
        <dbReference type="ARBA" id="ARBA00006525"/>
    </source>
</evidence>
<dbReference type="GO" id="GO:0009294">
    <property type="term" value="P:DNA-mediated transformation"/>
    <property type="evidence" value="ECO:0007669"/>
    <property type="project" value="InterPro"/>
</dbReference>
<accession>A0A0X8GZW8</accession>
<dbReference type="Pfam" id="PF02481">
    <property type="entry name" value="DNA_processg_A"/>
    <property type="match status" value="1"/>
</dbReference>
<dbReference type="PANTHER" id="PTHR43022">
    <property type="entry name" value="PROTEIN SMF"/>
    <property type="match status" value="1"/>
</dbReference>
<reference evidence="3 4" key="1">
    <citation type="submission" date="2015-10" db="EMBL/GenBank/DDBJ databases">
        <title>Erysipelothrix larvae sp. LV19 isolated from the larval gut of the rhinoceros beetle, Trypoxylus dichotomus.</title>
        <authorList>
            <person name="Lim S."/>
            <person name="Kim B.-C."/>
        </authorList>
    </citation>
    <scope>NUCLEOTIDE SEQUENCE [LARGE SCALE GENOMIC DNA]</scope>
    <source>
        <strain evidence="3 4">LV19</strain>
    </source>
</reference>
<dbReference type="EMBL" id="CP013213">
    <property type="protein sequence ID" value="AMC93507.1"/>
    <property type="molecule type" value="Genomic_DNA"/>
</dbReference>
<dbReference type="PANTHER" id="PTHR43022:SF1">
    <property type="entry name" value="PROTEIN SMF"/>
    <property type="match status" value="1"/>
</dbReference>
<dbReference type="Gene3D" id="3.40.50.450">
    <property type="match status" value="1"/>
</dbReference>